<keyword evidence="4 5" id="KW-0963">Cytoplasm</keyword>
<accession>A0A1W1WM68</accession>
<dbReference type="GO" id="GO:0005737">
    <property type="term" value="C:cytoplasm"/>
    <property type="evidence" value="ECO:0007669"/>
    <property type="project" value="UniProtKB-SubCell"/>
</dbReference>
<name>A0A1W1WM68_SULTA</name>
<dbReference type="Gene3D" id="1.10.10.10">
    <property type="entry name" value="Winged helix-like DNA-binding domain superfamily/Winged helix DNA-binding domain"/>
    <property type="match status" value="2"/>
</dbReference>
<dbReference type="Pfam" id="PF21982">
    <property type="entry name" value="RecX_HTH1"/>
    <property type="match status" value="1"/>
</dbReference>
<comment type="subcellular location">
    <subcellularLocation>
        <location evidence="1 5">Cytoplasm</location>
    </subcellularLocation>
</comment>
<dbReference type="InterPro" id="IPR036388">
    <property type="entry name" value="WH-like_DNA-bd_sf"/>
</dbReference>
<proteinExistence type="inferred from homology"/>
<evidence type="ECO:0000256" key="4">
    <source>
        <dbReference type="ARBA" id="ARBA00022490"/>
    </source>
</evidence>
<evidence type="ECO:0000313" key="8">
    <source>
        <dbReference type="Proteomes" id="UP000192660"/>
    </source>
</evidence>
<dbReference type="AlphaFoldDB" id="A0A1W1WM68"/>
<evidence type="ECO:0000256" key="5">
    <source>
        <dbReference type="HAMAP-Rule" id="MF_01114"/>
    </source>
</evidence>
<keyword evidence="8" id="KW-1185">Reference proteome</keyword>
<evidence type="ECO:0000256" key="3">
    <source>
        <dbReference type="ARBA" id="ARBA00018111"/>
    </source>
</evidence>
<dbReference type="InterPro" id="IPR053926">
    <property type="entry name" value="RecX_HTH_1st"/>
</dbReference>
<feature type="domain" description="RecX first three-helical" evidence="6">
    <location>
        <begin position="12"/>
        <end position="48"/>
    </location>
</feature>
<protein>
    <recommendedName>
        <fullName evidence="3 5">Regulatory protein RecX</fullName>
    </recommendedName>
</protein>
<reference evidence="8" key="1">
    <citation type="submission" date="2017-04" db="EMBL/GenBank/DDBJ databases">
        <authorList>
            <person name="Varghese N."/>
            <person name="Submissions S."/>
        </authorList>
    </citation>
    <scope>NUCLEOTIDE SEQUENCE [LARGE SCALE GENOMIC DNA]</scope>
    <source>
        <strain evidence="8">DSM 9293</strain>
    </source>
</reference>
<dbReference type="InterPro" id="IPR003783">
    <property type="entry name" value="Regulatory_RecX"/>
</dbReference>
<comment type="function">
    <text evidence="5">Modulates RecA activity.</text>
</comment>
<evidence type="ECO:0000256" key="2">
    <source>
        <dbReference type="ARBA" id="ARBA00009695"/>
    </source>
</evidence>
<gene>
    <name evidence="5" type="primary">recX</name>
    <name evidence="7" type="ORF">SAMN00768000_3217</name>
</gene>
<dbReference type="EMBL" id="FWWY01000001">
    <property type="protein sequence ID" value="SMC07120.1"/>
    <property type="molecule type" value="Genomic_DNA"/>
</dbReference>
<dbReference type="RefSeq" id="WP_020374862.1">
    <property type="nucleotide sequence ID" value="NZ_FWWY01000001.1"/>
</dbReference>
<comment type="similarity">
    <text evidence="2 5">Belongs to the RecX family.</text>
</comment>
<dbReference type="HAMAP" id="MF_01114">
    <property type="entry name" value="RecX"/>
    <property type="match status" value="1"/>
</dbReference>
<evidence type="ECO:0000313" key="7">
    <source>
        <dbReference type="EMBL" id="SMC07120.1"/>
    </source>
</evidence>
<evidence type="ECO:0000256" key="1">
    <source>
        <dbReference type="ARBA" id="ARBA00004496"/>
    </source>
</evidence>
<dbReference type="OrthoDB" id="5421057at2"/>
<dbReference type="PANTHER" id="PTHR33602:SF1">
    <property type="entry name" value="REGULATORY PROTEIN RECX FAMILY PROTEIN"/>
    <property type="match status" value="1"/>
</dbReference>
<organism evidence="7 8">
    <name type="scientific">Sulfobacillus thermosulfidooxidans (strain DSM 9293 / VKM B-1269 / AT-1)</name>
    <dbReference type="NCBI Taxonomy" id="929705"/>
    <lineage>
        <taxon>Bacteria</taxon>
        <taxon>Bacillati</taxon>
        <taxon>Bacillota</taxon>
        <taxon>Clostridia</taxon>
        <taxon>Eubacteriales</taxon>
        <taxon>Clostridiales Family XVII. Incertae Sedis</taxon>
        <taxon>Sulfobacillus</taxon>
    </lineage>
</organism>
<dbReference type="Proteomes" id="UP000192660">
    <property type="component" value="Unassembled WGS sequence"/>
</dbReference>
<evidence type="ECO:0000259" key="6">
    <source>
        <dbReference type="Pfam" id="PF21982"/>
    </source>
</evidence>
<dbReference type="STRING" id="28034.BFX07_06440"/>
<sequence length="157" mass="18473">MSRTSNKDPYIQALRWLGYRDYSSACLAKRLREQGYDQLLVEQTVSRLIDEGWLDDFRLARQIIEQCLATQTMGPGLIRHRLMSRGLSREIWDNILQERIQAIDWLKIAEALEERYDMNEPRERLRFGRYLIRRGFPTAVAWQLAGPDNAPATEKEC</sequence>
<dbReference type="PANTHER" id="PTHR33602">
    <property type="entry name" value="REGULATORY PROTEIN RECX FAMILY PROTEIN"/>
    <property type="match status" value="1"/>
</dbReference>
<dbReference type="GO" id="GO:0006282">
    <property type="term" value="P:regulation of DNA repair"/>
    <property type="evidence" value="ECO:0007669"/>
    <property type="project" value="UniProtKB-UniRule"/>
</dbReference>